<accession>A0ACB8SDR2</accession>
<dbReference type="EMBL" id="MU275838">
    <property type="protein sequence ID" value="KAI0054066.1"/>
    <property type="molecule type" value="Genomic_DNA"/>
</dbReference>
<gene>
    <name evidence="1" type="ORF">FA95DRAFT_34920</name>
</gene>
<evidence type="ECO:0000313" key="1">
    <source>
        <dbReference type="EMBL" id="KAI0054066.1"/>
    </source>
</evidence>
<reference evidence="1" key="1">
    <citation type="submission" date="2021-02" db="EMBL/GenBank/DDBJ databases">
        <authorList>
            <consortium name="DOE Joint Genome Institute"/>
            <person name="Ahrendt S."/>
            <person name="Looney B.P."/>
            <person name="Miyauchi S."/>
            <person name="Morin E."/>
            <person name="Drula E."/>
            <person name="Courty P.E."/>
            <person name="Chicoki N."/>
            <person name="Fauchery L."/>
            <person name="Kohler A."/>
            <person name="Kuo A."/>
            <person name="Labutti K."/>
            <person name="Pangilinan J."/>
            <person name="Lipzen A."/>
            <person name="Riley R."/>
            <person name="Andreopoulos W."/>
            <person name="He G."/>
            <person name="Johnson J."/>
            <person name="Barry K.W."/>
            <person name="Grigoriev I.V."/>
            <person name="Nagy L."/>
            <person name="Hibbett D."/>
            <person name="Henrissat B."/>
            <person name="Matheny P.B."/>
            <person name="Labbe J."/>
            <person name="Martin F."/>
        </authorList>
    </citation>
    <scope>NUCLEOTIDE SEQUENCE</scope>
    <source>
        <strain evidence="1">FP105234-sp</strain>
    </source>
</reference>
<protein>
    <submittedName>
        <fullName evidence="1">Uncharacterized protein</fullName>
    </submittedName>
</protein>
<proteinExistence type="predicted"/>
<comment type="caution">
    <text evidence="1">The sequence shown here is derived from an EMBL/GenBank/DDBJ whole genome shotgun (WGS) entry which is preliminary data.</text>
</comment>
<evidence type="ECO:0000313" key="2">
    <source>
        <dbReference type="Proteomes" id="UP000814033"/>
    </source>
</evidence>
<organism evidence="1 2">
    <name type="scientific">Auriscalpium vulgare</name>
    <dbReference type="NCBI Taxonomy" id="40419"/>
    <lineage>
        <taxon>Eukaryota</taxon>
        <taxon>Fungi</taxon>
        <taxon>Dikarya</taxon>
        <taxon>Basidiomycota</taxon>
        <taxon>Agaricomycotina</taxon>
        <taxon>Agaricomycetes</taxon>
        <taxon>Russulales</taxon>
        <taxon>Auriscalpiaceae</taxon>
        <taxon>Auriscalpium</taxon>
    </lineage>
</organism>
<name>A0ACB8SDR2_9AGAM</name>
<reference evidence="1" key="2">
    <citation type="journal article" date="2022" name="New Phytol.">
        <title>Evolutionary transition to the ectomycorrhizal habit in the genomes of a hyperdiverse lineage of mushroom-forming fungi.</title>
        <authorList>
            <person name="Looney B."/>
            <person name="Miyauchi S."/>
            <person name="Morin E."/>
            <person name="Drula E."/>
            <person name="Courty P.E."/>
            <person name="Kohler A."/>
            <person name="Kuo A."/>
            <person name="LaButti K."/>
            <person name="Pangilinan J."/>
            <person name="Lipzen A."/>
            <person name="Riley R."/>
            <person name="Andreopoulos W."/>
            <person name="He G."/>
            <person name="Johnson J."/>
            <person name="Nolan M."/>
            <person name="Tritt A."/>
            <person name="Barry K.W."/>
            <person name="Grigoriev I.V."/>
            <person name="Nagy L.G."/>
            <person name="Hibbett D."/>
            <person name="Henrissat B."/>
            <person name="Matheny P.B."/>
            <person name="Labbe J."/>
            <person name="Martin F.M."/>
        </authorList>
    </citation>
    <scope>NUCLEOTIDE SEQUENCE</scope>
    <source>
        <strain evidence="1">FP105234-sp</strain>
    </source>
</reference>
<sequence length="167" mass="18682">MVRKTLKDVNQSPFHANNHLARNPRLMDGVRRWMGGHAAAGNKDTRTIQRRRTTVIGQDADLYGYTGSVAAHLLDPVVSEEEEEEYQRYIDQCQGMADEMESGPEEEDVQKYEKVVQMSAGGYEFGSDDGLDSISLAFIQRASADAAGELNVLPITTAYEKFVQRHN</sequence>
<keyword evidence="2" id="KW-1185">Reference proteome</keyword>
<dbReference type="Proteomes" id="UP000814033">
    <property type="component" value="Unassembled WGS sequence"/>
</dbReference>